<evidence type="ECO:0000256" key="1">
    <source>
        <dbReference type="ARBA" id="ARBA00004479"/>
    </source>
</evidence>
<keyword evidence="10" id="KW-0325">Glycoprotein</keyword>
<dbReference type="InterPro" id="IPR008271">
    <property type="entry name" value="Ser/Thr_kinase_AS"/>
</dbReference>
<organism evidence="15 16">
    <name type="scientific">Stylosanthes scabra</name>
    <dbReference type="NCBI Taxonomy" id="79078"/>
    <lineage>
        <taxon>Eukaryota</taxon>
        <taxon>Viridiplantae</taxon>
        <taxon>Streptophyta</taxon>
        <taxon>Embryophyta</taxon>
        <taxon>Tracheophyta</taxon>
        <taxon>Spermatophyta</taxon>
        <taxon>Magnoliopsida</taxon>
        <taxon>eudicotyledons</taxon>
        <taxon>Gunneridae</taxon>
        <taxon>Pentapetalae</taxon>
        <taxon>rosids</taxon>
        <taxon>fabids</taxon>
        <taxon>Fabales</taxon>
        <taxon>Fabaceae</taxon>
        <taxon>Papilionoideae</taxon>
        <taxon>50 kb inversion clade</taxon>
        <taxon>dalbergioids sensu lato</taxon>
        <taxon>Dalbergieae</taxon>
        <taxon>Pterocarpus clade</taxon>
        <taxon>Stylosanthes</taxon>
    </lineage>
</organism>
<keyword evidence="5" id="KW-0808">Transferase</keyword>
<dbReference type="Gene3D" id="3.30.200.20">
    <property type="entry name" value="Phosphorylase Kinase, domain 1"/>
    <property type="match status" value="1"/>
</dbReference>
<comment type="catalytic activity">
    <reaction evidence="11">
        <text>L-threonyl-[protein] + ATP = O-phospho-L-threonyl-[protein] + ADP + H(+)</text>
        <dbReference type="Rhea" id="RHEA:46608"/>
        <dbReference type="Rhea" id="RHEA-COMP:11060"/>
        <dbReference type="Rhea" id="RHEA-COMP:11605"/>
        <dbReference type="ChEBI" id="CHEBI:15378"/>
        <dbReference type="ChEBI" id="CHEBI:30013"/>
        <dbReference type="ChEBI" id="CHEBI:30616"/>
        <dbReference type="ChEBI" id="CHEBI:61977"/>
        <dbReference type="ChEBI" id="CHEBI:456216"/>
        <dbReference type="EC" id="2.7.11.1"/>
    </reaction>
</comment>
<dbReference type="SMART" id="SM00219">
    <property type="entry name" value="TyrKc"/>
    <property type="match status" value="1"/>
</dbReference>
<dbReference type="InterPro" id="IPR020635">
    <property type="entry name" value="Tyr_kinase_cat_dom"/>
</dbReference>
<dbReference type="SUPFAM" id="SSF56112">
    <property type="entry name" value="Protein kinase-like (PK-like)"/>
    <property type="match status" value="1"/>
</dbReference>
<dbReference type="InterPro" id="IPR011009">
    <property type="entry name" value="Kinase-like_dom_sf"/>
</dbReference>
<evidence type="ECO:0000256" key="5">
    <source>
        <dbReference type="ARBA" id="ARBA00022679"/>
    </source>
</evidence>
<comment type="catalytic activity">
    <reaction evidence="12">
        <text>L-seryl-[protein] + ATP = O-phospho-L-seryl-[protein] + ADP + H(+)</text>
        <dbReference type="Rhea" id="RHEA:17989"/>
        <dbReference type="Rhea" id="RHEA-COMP:9863"/>
        <dbReference type="Rhea" id="RHEA-COMP:11604"/>
        <dbReference type="ChEBI" id="CHEBI:15378"/>
        <dbReference type="ChEBI" id="CHEBI:29999"/>
        <dbReference type="ChEBI" id="CHEBI:30616"/>
        <dbReference type="ChEBI" id="CHEBI:83421"/>
        <dbReference type="ChEBI" id="CHEBI:456216"/>
        <dbReference type="EC" id="2.7.11.1"/>
    </reaction>
</comment>
<evidence type="ECO:0000256" key="9">
    <source>
        <dbReference type="ARBA" id="ARBA00023170"/>
    </source>
</evidence>
<keyword evidence="4" id="KW-0597">Phosphoprotein</keyword>
<accession>A0ABU6R9L7</accession>
<keyword evidence="13" id="KW-1133">Transmembrane helix</keyword>
<evidence type="ECO:0000313" key="16">
    <source>
        <dbReference type="Proteomes" id="UP001341840"/>
    </source>
</evidence>
<evidence type="ECO:0000256" key="13">
    <source>
        <dbReference type="SAM" id="Phobius"/>
    </source>
</evidence>
<dbReference type="Pfam" id="PF00069">
    <property type="entry name" value="Pkinase"/>
    <property type="match status" value="1"/>
</dbReference>
<dbReference type="PROSITE" id="PS00108">
    <property type="entry name" value="PROTEIN_KINASE_ST"/>
    <property type="match status" value="1"/>
</dbReference>
<evidence type="ECO:0000256" key="10">
    <source>
        <dbReference type="ARBA" id="ARBA00023180"/>
    </source>
</evidence>
<dbReference type="EMBL" id="JASCZI010030288">
    <property type="protein sequence ID" value="MED6120671.1"/>
    <property type="molecule type" value="Genomic_DNA"/>
</dbReference>
<dbReference type="EC" id="2.7.11.1" evidence="2"/>
<evidence type="ECO:0000256" key="8">
    <source>
        <dbReference type="ARBA" id="ARBA00022840"/>
    </source>
</evidence>
<evidence type="ECO:0000256" key="4">
    <source>
        <dbReference type="ARBA" id="ARBA00022553"/>
    </source>
</evidence>
<evidence type="ECO:0000256" key="11">
    <source>
        <dbReference type="ARBA" id="ARBA00047899"/>
    </source>
</evidence>
<keyword evidence="9" id="KW-0675">Receptor</keyword>
<dbReference type="Pfam" id="PF11721">
    <property type="entry name" value="Malectin"/>
    <property type="match status" value="1"/>
</dbReference>
<keyword evidence="3" id="KW-0723">Serine/threonine-protein kinase</keyword>
<gene>
    <name evidence="15" type="ORF">PIB30_023137</name>
</gene>
<dbReference type="PANTHER" id="PTHR48006">
    <property type="entry name" value="LEUCINE-RICH REPEAT-CONTAINING PROTEIN DDB_G0281931-RELATED"/>
    <property type="match status" value="1"/>
</dbReference>
<comment type="caution">
    <text evidence="15">The sequence shown here is derived from an EMBL/GenBank/DDBJ whole genome shotgun (WGS) entry which is preliminary data.</text>
</comment>
<keyword evidence="8" id="KW-0067">ATP-binding</keyword>
<evidence type="ECO:0000256" key="6">
    <source>
        <dbReference type="ARBA" id="ARBA00022729"/>
    </source>
</evidence>
<protein>
    <recommendedName>
        <fullName evidence="2">non-specific serine/threonine protein kinase</fullName>
        <ecNumber evidence="2">2.7.11.1</ecNumber>
    </recommendedName>
</protein>
<keyword evidence="7" id="KW-0547">Nucleotide-binding</keyword>
<sequence>MVAASYSFYINCGGGKVATKNGKTYNDDTDEGGAAKFYHKENTIWAFSSTGNYLESKNPNYIPPIDESDKLSLNNNNNNDDAELYTNARASPLSLTYYGFCLGNGNYTVDLHFAEIVFTHDQTYKSLGRRIFDIYIQGNLVQKDFNIAEAAGGIGKAVIKSFNASVINGTLEIRLYWAGKGTTAIPQKSIYGPLISAISVYTDHGNGSGISAAAVAGIVVGVVVIIVLMIFAILWRKGCLGKRNSSTQELQGLELQTGMFSVRQIKMATNNFDRVNKIGEGGFGPVYKGKLPNGIIIAVKQLSSKSMQGNREFLNEIGAEEHQIELDWQTRKKICIGIARGLAYLHEESRVKVVHRDIKATNVLLDEDLNSKISDFGLAKLDEEDNTHISTRIAGT</sequence>
<dbReference type="Gene3D" id="2.60.120.430">
    <property type="entry name" value="Galactose-binding lectin"/>
    <property type="match status" value="1"/>
</dbReference>
<dbReference type="Proteomes" id="UP001341840">
    <property type="component" value="Unassembled WGS sequence"/>
</dbReference>
<feature type="domain" description="Protein kinase" evidence="14">
    <location>
        <begin position="198"/>
        <end position="396"/>
    </location>
</feature>
<keyword evidence="13" id="KW-0812">Transmembrane</keyword>
<name>A0ABU6R9L7_9FABA</name>
<keyword evidence="6" id="KW-0732">Signal</keyword>
<dbReference type="PROSITE" id="PS50011">
    <property type="entry name" value="PROTEIN_KINASE_DOM"/>
    <property type="match status" value="1"/>
</dbReference>
<dbReference type="PANTHER" id="PTHR48006:SF81">
    <property type="entry name" value="PROTEIN KINASE DOMAIN-CONTAINING PROTEIN"/>
    <property type="match status" value="1"/>
</dbReference>
<evidence type="ECO:0000259" key="14">
    <source>
        <dbReference type="PROSITE" id="PS50011"/>
    </source>
</evidence>
<evidence type="ECO:0000256" key="7">
    <source>
        <dbReference type="ARBA" id="ARBA00022741"/>
    </source>
</evidence>
<evidence type="ECO:0000256" key="3">
    <source>
        <dbReference type="ARBA" id="ARBA00022527"/>
    </source>
</evidence>
<keyword evidence="13" id="KW-0472">Membrane</keyword>
<evidence type="ECO:0000256" key="12">
    <source>
        <dbReference type="ARBA" id="ARBA00048679"/>
    </source>
</evidence>
<evidence type="ECO:0000313" key="15">
    <source>
        <dbReference type="EMBL" id="MED6120671.1"/>
    </source>
</evidence>
<proteinExistence type="predicted"/>
<dbReference type="InterPro" id="IPR021720">
    <property type="entry name" value="Malectin_dom"/>
</dbReference>
<keyword evidence="16" id="KW-1185">Reference proteome</keyword>
<feature type="transmembrane region" description="Helical" evidence="13">
    <location>
        <begin position="212"/>
        <end position="235"/>
    </location>
</feature>
<dbReference type="InterPro" id="IPR051824">
    <property type="entry name" value="LRR_Rcpt-Like_S/T_Kinase"/>
</dbReference>
<dbReference type="InterPro" id="IPR000719">
    <property type="entry name" value="Prot_kinase_dom"/>
</dbReference>
<keyword evidence="3" id="KW-0418">Kinase</keyword>
<comment type="subcellular location">
    <subcellularLocation>
        <location evidence="1">Membrane</location>
        <topology evidence="1">Single-pass type I membrane protein</topology>
    </subcellularLocation>
</comment>
<evidence type="ECO:0000256" key="2">
    <source>
        <dbReference type="ARBA" id="ARBA00012513"/>
    </source>
</evidence>
<dbReference type="Gene3D" id="1.10.510.10">
    <property type="entry name" value="Transferase(Phosphotransferase) domain 1"/>
    <property type="match status" value="1"/>
</dbReference>
<reference evidence="15 16" key="1">
    <citation type="journal article" date="2023" name="Plants (Basel)">
        <title>Bridging the Gap: Combining Genomics and Transcriptomics Approaches to Understand Stylosanthes scabra, an Orphan Legume from the Brazilian Caatinga.</title>
        <authorList>
            <person name="Ferreira-Neto J.R.C."/>
            <person name="da Silva M.D."/>
            <person name="Binneck E."/>
            <person name="de Melo N.F."/>
            <person name="da Silva R.H."/>
            <person name="de Melo A.L.T.M."/>
            <person name="Pandolfi V."/>
            <person name="Bustamante F.O."/>
            <person name="Brasileiro-Vidal A.C."/>
            <person name="Benko-Iseppon A.M."/>
        </authorList>
    </citation>
    <scope>NUCLEOTIDE SEQUENCE [LARGE SCALE GENOMIC DNA]</scope>
    <source>
        <tissue evidence="15">Leaves</tissue>
    </source>
</reference>